<name>A0A1J5IS58_9BACT</name>
<dbReference type="InterPro" id="IPR050709">
    <property type="entry name" value="Biotin_Carboxyl_Carrier/Decarb"/>
</dbReference>
<dbReference type="Proteomes" id="UP000183245">
    <property type="component" value="Unassembled WGS sequence"/>
</dbReference>
<dbReference type="FunFam" id="2.40.50.100:FF:000003">
    <property type="entry name" value="Acetyl-CoA carboxylase biotin carboxyl carrier protein"/>
    <property type="match status" value="1"/>
</dbReference>
<proteinExistence type="predicted"/>
<dbReference type="PROSITE" id="PS00188">
    <property type="entry name" value="BIOTIN"/>
    <property type="match status" value="1"/>
</dbReference>
<keyword evidence="1" id="KW-0092">Biotin</keyword>
<protein>
    <recommendedName>
        <fullName evidence="2">Lipoyl-binding domain-containing protein</fullName>
    </recommendedName>
</protein>
<sequence>MASDRTTKINIILKETKHTIRFVENGPQELLVGIDGATVPVDLDRMVSSQDIENRFEHDDEFEEEGSESKVISPIPGVVTSIFVKEGDEVQSGQPLCMILAMKMENEITSPRTGAIRQVGIQSGQSVMSGHILFEFV</sequence>
<dbReference type="PROSITE" id="PS50968">
    <property type="entry name" value="BIOTINYL_LIPOYL"/>
    <property type="match status" value="1"/>
</dbReference>
<dbReference type="EMBL" id="MNZT01000096">
    <property type="protein sequence ID" value="OIP96007.1"/>
    <property type="molecule type" value="Genomic_DNA"/>
</dbReference>
<evidence type="ECO:0000313" key="4">
    <source>
        <dbReference type="Proteomes" id="UP000183245"/>
    </source>
</evidence>
<accession>A0A1J5IS58</accession>
<dbReference type="AlphaFoldDB" id="A0A1J5IS58"/>
<dbReference type="Gene3D" id="2.40.50.100">
    <property type="match status" value="1"/>
</dbReference>
<evidence type="ECO:0000259" key="2">
    <source>
        <dbReference type="PROSITE" id="PS50968"/>
    </source>
</evidence>
<dbReference type="InterPro" id="IPR000089">
    <property type="entry name" value="Biotin_lipoyl"/>
</dbReference>
<dbReference type="CDD" id="cd06850">
    <property type="entry name" value="biotinyl_domain"/>
    <property type="match status" value="1"/>
</dbReference>
<dbReference type="InterPro" id="IPR001882">
    <property type="entry name" value="Biotin_BS"/>
</dbReference>
<comment type="caution">
    <text evidence="3">The sequence shown here is derived from an EMBL/GenBank/DDBJ whole genome shotgun (WGS) entry which is preliminary data.</text>
</comment>
<gene>
    <name evidence="3" type="ORF">AUK40_05460</name>
</gene>
<dbReference type="PANTHER" id="PTHR45266">
    <property type="entry name" value="OXALOACETATE DECARBOXYLASE ALPHA CHAIN"/>
    <property type="match status" value="1"/>
</dbReference>
<reference evidence="3 4" key="1">
    <citation type="journal article" date="2016" name="Environ. Microbiol.">
        <title>Genomic resolution of a cold subsurface aquifer community provides metabolic insights for novel microbes adapted to high CO concentrations.</title>
        <authorList>
            <person name="Probst A.J."/>
            <person name="Castelle C.J."/>
            <person name="Singh A."/>
            <person name="Brown C.T."/>
            <person name="Anantharaman K."/>
            <person name="Sharon I."/>
            <person name="Hug L.A."/>
            <person name="Burstein D."/>
            <person name="Emerson J.B."/>
            <person name="Thomas B.C."/>
            <person name="Banfield J.F."/>
        </authorList>
    </citation>
    <scope>NUCLEOTIDE SEQUENCE [LARGE SCALE GENOMIC DNA]</scope>
    <source>
        <strain evidence="3">CG2_30_54_11</strain>
    </source>
</reference>
<evidence type="ECO:0000256" key="1">
    <source>
        <dbReference type="ARBA" id="ARBA00023267"/>
    </source>
</evidence>
<feature type="domain" description="Lipoyl-binding" evidence="2">
    <location>
        <begin position="62"/>
        <end position="137"/>
    </location>
</feature>
<dbReference type="STRING" id="1817892.AUK40_05460"/>
<dbReference type="PANTHER" id="PTHR45266:SF3">
    <property type="entry name" value="OXALOACETATE DECARBOXYLASE ALPHA CHAIN"/>
    <property type="match status" value="1"/>
</dbReference>
<dbReference type="Pfam" id="PF00364">
    <property type="entry name" value="Biotin_lipoyl"/>
    <property type="match status" value="1"/>
</dbReference>
<dbReference type="InterPro" id="IPR011053">
    <property type="entry name" value="Single_hybrid_motif"/>
</dbReference>
<organism evidence="3 4">
    <name type="scientific">Candidatus Wirthbacteria bacterium CG2_30_54_11</name>
    <dbReference type="NCBI Taxonomy" id="1817892"/>
    <lineage>
        <taxon>Bacteria</taxon>
        <taxon>Candidatus Wirthbacteria</taxon>
    </lineage>
</organism>
<evidence type="ECO:0000313" key="3">
    <source>
        <dbReference type="EMBL" id="OIP96007.1"/>
    </source>
</evidence>
<dbReference type="SUPFAM" id="SSF51230">
    <property type="entry name" value="Single hybrid motif"/>
    <property type="match status" value="1"/>
</dbReference>